<dbReference type="EMBL" id="BMFD01000011">
    <property type="protein sequence ID" value="GGC47779.1"/>
    <property type="molecule type" value="Genomic_DNA"/>
</dbReference>
<dbReference type="InterPro" id="IPR002937">
    <property type="entry name" value="Amino_oxidase"/>
</dbReference>
<comment type="caution">
    <text evidence="2">The sequence shown here is derived from an EMBL/GenBank/DDBJ whole genome shotgun (WGS) entry which is preliminary data.</text>
</comment>
<keyword evidence="3" id="KW-1185">Reference proteome</keyword>
<accession>A0ABQ1MX29</accession>
<dbReference type="SUPFAM" id="SSF51905">
    <property type="entry name" value="FAD/NAD(P)-binding domain"/>
    <property type="match status" value="1"/>
</dbReference>
<proteinExistence type="predicted"/>
<dbReference type="RefSeq" id="WP_188443712.1">
    <property type="nucleotide sequence ID" value="NZ_BMFD01000011.1"/>
</dbReference>
<evidence type="ECO:0000259" key="1">
    <source>
        <dbReference type="Pfam" id="PF01593"/>
    </source>
</evidence>
<dbReference type="Proteomes" id="UP000635885">
    <property type="component" value="Unassembled WGS sequence"/>
</dbReference>
<evidence type="ECO:0000313" key="3">
    <source>
        <dbReference type="Proteomes" id="UP000635885"/>
    </source>
</evidence>
<sequence>MNVVVIGAGISGLIAAYELERAGIKPILLEASDRVGGRVATDEVDGFLLDRGFQVLLTAYPEARRYLDFEVLKLKKFYPGALILKPGGSFAISDPLRNPSEVFGMVFSPVGSLFDKLKIYKLTKALQKKQIDDIFNSPNISTIQFLRDYGFSEKIITNFFKPFFKGIFLENELKTSARMFQFVFKMFGEGFAAVPENGMQAIPDYLKSKLEHTELRLNTPVTKVEGHQVFLKNREILQADKIIITGKPDHLLQQLKGQINPYHSVFNLYFSLEKSFLARPMIGLVPDDKFLINNIVFMTDVSKTYSKKGKALLSVSVVRDVETPENLEKLVALELEAISGIKAEFFKHVKTYEIKEALPDVEEMKADLAFTNTKIHDHIFLAGDYLLNGSFNAAMTSGRKAVEALLLTIQEPH</sequence>
<organism evidence="2 3">
    <name type="scientific">Belliella aquatica</name>
    <dbReference type="NCBI Taxonomy" id="1323734"/>
    <lineage>
        <taxon>Bacteria</taxon>
        <taxon>Pseudomonadati</taxon>
        <taxon>Bacteroidota</taxon>
        <taxon>Cytophagia</taxon>
        <taxon>Cytophagales</taxon>
        <taxon>Cyclobacteriaceae</taxon>
        <taxon>Belliella</taxon>
    </lineage>
</organism>
<name>A0ABQ1MX29_9BACT</name>
<dbReference type="Pfam" id="PF01593">
    <property type="entry name" value="Amino_oxidase"/>
    <property type="match status" value="1"/>
</dbReference>
<protein>
    <submittedName>
        <fullName evidence="2">Oxidoreductase</fullName>
    </submittedName>
</protein>
<feature type="domain" description="Amine oxidase" evidence="1">
    <location>
        <begin position="10"/>
        <end position="406"/>
    </location>
</feature>
<dbReference type="PANTHER" id="PTHR42841">
    <property type="entry name" value="AMINE OXIDASE"/>
    <property type="match status" value="1"/>
</dbReference>
<evidence type="ECO:0000313" key="2">
    <source>
        <dbReference type="EMBL" id="GGC47779.1"/>
    </source>
</evidence>
<reference evidence="3" key="1">
    <citation type="journal article" date="2019" name="Int. J. Syst. Evol. Microbiol.">
        <title>The Global Catalogue of Microorganisms (GCM) 10K type strain sequencing project: providing services to taxonomists for standard genome sequencing and annotation.</title>
        <authorList>
            <consortium name="The Broad Institute Genomics Platform"/>
            <consortium name="The Broad Institute Genome Sequencing Center for Infectious Disease"/>
            <person name="Wu L."/>
            <person name="Ma J."/>
        </authorList>
    </citation>
    <scope>NUCLEOTIDE SEQUENCE [LARGE SCALE GENOMIC DNA]</scope>
    <source>
        <strain evidence="3">CGMCC 1.12479</strain>
    </source>
</reference>
<gene>
    <name evidence="2" type="ORF">GCM10010993_27880</name>
</gene>
<dbReference type="Gene3D" id="3.50.50.60">
    <property type="entry name" value="FAD/NAD(P)-binding domain"/>
    <property type="match status" value="1"/>
</dbReference>
<dbReference type="InterPro" id="IPR036188">
    <property type="entry name" value="FAD/NAD-bd_sf"/>
</dbReference>